<proteinExistence type="predicted"/>
<organism evidence="1 2">
    <name type="scientific">Portunus trituberculatus</name>
    <name type="common">Swimming crab</name>
    <name type="synonym">Neptunus trituberculatus</name>
    <dbReference type="NCBI Taxonomy" id="210409"/>
    <lineage>
        <taxon>Eukaryota</taxon>
        <taxon>Metazoa</taxon>
        <taxon>Ecdysozoa</taxon>
        <taxon>Arthropoda</taxon>
        <taxon>Crustacea</taxon>
        <taxon>Multicrustacea</taxon>
        <taxon>Malacostraca</taxon>
        <taxon>Eumalacostraca</taxon>
        <taxon>Eucarida</taxon>
        <taxon>Decapoda</taxon>
        <taxon>Pleocyemata</taxon>
        <taxon>Brachyura</taxon>
        <taxon>Eubrachyura</taxon>
        <taxon>Portunoidea</taxon>
        <taxon>Portunidae</taxon>
        <taxon>Portuninae</taxon>
        <taxon>Portunus</taxon>
    </lineage>
</organism>
<name>A0A5B7HQR2_PORTR</name>
<evidence type="ECO:0000313" key="1">
    <source>
        <dbReference type="EMBL" id="MPC72035.1"/>
    </source>
</evidence>
<dbReference type="EMBL" id="VSRR010034013">
    <property type="protein sequence ID" value="MPC72035.1"/>
    <property type="molecule type" value="Genomic_DNA"/>
</dbReference>
<gene>
    <name evidence="1" type="ORF">E2C01_066328</name>
</gene>
<accession>A0A5B7HQR2</accession>
<comment type="caution">
    <text evidence="1">The sequence shown here is derived from an EMBL/GenBank/DDBJ whole genome shotgun (WGS) entry which is preliminary data.</text>
</comment>
<reference evidence="1 2" key="1">
    <citation type="submission" date="2019-05" db="EMBL/GenBank/DDBJ databases">
        <title>Another draft genome of Portunus trituberculatus and its Hox gene families provides insights of decapod evolution.</title>
        <authorList>
            <person name="Jeong J.-H."/>
            <person name="Song I."/>
            <person name="Kim S."/>
            <person name="Choi T."/>
            <person name="Kim D."/>
            <person name="Ryu S."/>
            <person name="Kim W."/>
        </authorList>
    </citation>
    <scope>NUCLEOTIDE SEQUENCE [LARGE SCALE GENOMIC DNA]</scope>
    <source>
        <tissue evidence="1">Muscle</tissue>
    </source>
</reference>
<evidence type="ECO:0000313" key="2">
    <source>
        <dbReference type="Proteomes" id="UP000324222"/>
    </source>
</evidence>
<sequence>MRVAYFETHLLCSHALYSSSSSSYSSSFSFSFFYPSCSSYLSTGVSSVESRSVDVQFSSIHFSSSSLTLFMSSSV</sequence>
<protein>
    <submittedName>
        <fullName evidence="1">Uncharacterized protein</fullName>
    </submittedName>
</protein>
<dbReference type="AlphaFoldDB" id="A0A5B7HQR2"/>
<dbReference type="Proteomes" id="UP000324222">
    <property type="component" value="Unassembled WGS sequence"/>
</dbReference>
<keyword evidence="2" id="KW-1185">Reference proteome</keyword>